<dbReference type="SUPFAM" id="SSF46785">
    <property type="entry name" value="Winged helix' DNA-binding domain"/>
    <property type="match status" value="1"/>
</dbReference>
<keyword evidence="6" id="KW-1185">Reference proteome</keyword>
<dbReference type="GO" id="GO:0003677">
    <property type="term" value="F:DNA binding"/>
    <property type="evidence" value="ECO:0007669"/>
    <property type="project" value="UniProtKB-KW"/>
</dbReference>
<proteinExistence type="predicted"/>
<dbReference type="EMBL" id="SGXF01000003">
    <property type="protein sequence ID" value="RZT00477.1"/>
    <property type="molecule type" value="Genomic_DNA"/>
</dbReference>
<name>A0A4Q7PIQ5_9FIRM</name>
<accession>A0A4Q7PIQ5</accession>
<dbReference type="PANTHER" id="PTHR30363">
    <property type="entry name" value="HTH-TYPE TRANSCRIPTIONAL REGULATOR SRLR-RELATED"/>
    <property type="match status" value="1"/>
</dbReference>
<dbReference type="OrthoDB" id="9797223at2"/>
<dbReference type="SUPFAM" id="SSF100950">
    <property type="entry name" value="NagB/RpiA/CoA transferase-like"/>
    <property type="match status" value="1"/>
</dbReference>
<dbReference type="PANTHER" id="PTHR30363:SF56">
    <property type="entry name" value="TRANSCRIPTIONAL REGULATOR, DEOR FAMILY"/>
    <property type="match status" value="1"/>
</dbReference>
<dbReference type="InterPro" id="IPR037171">
    <property type="entry name" value="NagB/RpiA_transferase-like"/>
</dbReference>
<dbReference type="InterPro" id="IPR018356">
    <property type="entry name" value="Tscrpt_reg_HTH_DeoR_CS"/>
</dbReference>
<gene>
    <name evidence="5" type="ORF">EV209_1788</name>
</gene>
<dbReference type="RefSeq" id="WP_130435088.1">
    <property type="nucleotide sequence ID" value="NZ_SGXF01000003.1"/>
</dbReference>
<evidence type="ECO:0000313" key="5">
    <source>
        <dbReference type="EMBL" id="RZT00477.1"/>
    </source>
</evidence>
<dbReference type="Gene3D" id="3.40.50.1360">
    <property type="match status" value="1"/>
</dbReference>
<protein>
    <submittedName>
        <fullName evidence="5">DeoR family transcriptional regulator</fullName>
    </submittedName>
</protein>
<comment type="caution">
    <text evidence="5">The sequence shown here is derived from an EMBL/GenBank/DDBJ whole genome shotgun (WGS) entry which is preliminary data.</text>
</comment>
<dbReference type="Pfam" id="PF08220">
    <property type="entry name" value="HTH_DeoR"/>
    <property type="match status" value="1"/>
</dbReference>
<dbReference type="InterPro" id="IPR050313">
    <property type="entry name" value="Carb_Metab_HTH_regulators"/>
</dbReference>
<dbReference type="PROSITE" id="PS00894">
    <property type="entry name" value="HTH_DEOR_1"/>
    <property type="match status" value="1"/>
</dbReference>
<evidence type="ECO:0000313" key="6">
    <source>
        <dbReference type="Proteomes" id="UP000292927"/>
    </source>
</evidence>
<dbReference type="SMART" id="SM00420">
    <property type="entry name" value="HTH_DEOR"/>
    <property type="match status" value="1"/>
</dbReference>
<organism evidence="5 6">
    <name type="scientific">Cuneatibacter caecimuris</name>
    <dbReference type="NCBI Taxonomy" id="1796618"/>
    <lineage>
        <taxon>Bacteria</taxon>
        <taxon>Bacillati</taxon>
        <taxon>Bacillota</taxon>
        <taxon>Clostridia</taxon>
        <taxon>Lachnospirales</taxon>
        <taxon>Lachnospiraceae</taxon>
        <taxon>Cuneatibacter</taxon>
    </lineage>
</organism>
<dbReference type="InterPro" id="IPR036390">
    <property type="entry name" value="WH_DNA-bd_sf"/>
</dbReference>
<dbReference type="Pfam" id="PF00455">
    <property type="entry name" value="DeoRC"/>
    <property type="match status" value="1"/>
</dbReference>
<dbReference type="PROSITE" id="PS51000">
    <property type="entry name" value="HTH_DEOR_2"/>
    <property type="match status" value="1"/>
</dbReference>
<evidence type="ECO:0000256" key="2">
    <source>
        <dbReference type="ARBA" id="ARBA00023125"/>
    </source>
</evidence>
<dbReference type="PRINTS" id="PR00037">
    <property type="entry name" value="HTHLACR"/>
</dbReference>
<evidence type="ECO:0000256" key="1">
    <source>
        <dbReference type="ARBA" id="ARBA00023015"/>
    </source>
</evidence>
<sequence>MLAEERCEEILRIINETGSVTVQKLIGLTGASEATLRRDLNLLAQKGLLVKVHGGAIALEMNSALRDSDVTVRSELNQEEKKQAAKYAASLIGPDDFVFLDAGTTTGYLIDYLKVPADQVVFVTNGIMHARKLAGKGYRVLLPGGELKGLTEALVGEEAIDNLKKYWFTKGFWGTNGIDPSAGFTTPDSREARMKQAAMKQCRKCYVLGDSSKVSAISLVTFGSFSSAEVILAREAGQPLKNFDNVILI</sequence>
<evidence type="ECO:0000259" key="4">
    <source>
        <dbReference type="PROSITE" id="PS51000"/>
    </source>
</evidence>
<dbReference type="SMART" id="SM01134">
    <property type="entry name" value="DeoRC"/>
    <property type="match status" value="1"/>
</dbReference>
<dbReference type="AlphaFoldDB" id="A0A4Q7PIQ5"/>
<dbReference type="InterPro" id="IPR001034">
    <property type="entry name" value="DeoR_HTH"/>
</dbReference>
<dbReference type="GO" id="GO:0003700">
    <property type="term" value="F:DNA-binding transcription factor activity"/>
    <property type="evidence" value="ECO:0007669"/>
    <property type="project" value="InterPro"/>
</dbReference>
<dbReference type="InterPro" id="IPR014036">
    <property type="entry name" value="DeoR-like_C"/>
</dbReference>
<evidence type="ECO:0000256" key="3">
    <source>
        <dbReference type="ARBA" id="ARBA00023163"/>
    </source>
</evidence>
<keyword evidence="2" id="KW-0238">DNA-binding</keyword>
<feature type="domain" description="HTH deoR-type" evidence="4">
    <location>
        <begin position="3"/>
        <end position="58"/>
    </location>
</feature>
<dbReference type="Proteomes" id="UP000292927">
    <property type="component" value="Unassembled WGS sequence"/>
</dbReference>
<reference evidence="5 6" key="1">
    <citation type="submission" date="2019-02" db="EMBL/GenBank/DDBJ databases">
        <title>Genomic Encyclopedia of Type Strains, Phase IV (KMG-IV): sequencing the most valuable type-strain genomes for metagenomic binning, comparative biology and taxonomic classification.</title>
        <authorList>
            <person name="Goeker M."/>
        </authorList>
    </citation>
    <scope>NUCLEOTIDE SEQUENCE [LARGE SCALE GENOMIC DNA]</scope>
    <source>
        <strain evidence="5 6">DSM 29486</strain>
    </source>
</reference>
<keyword evidence="3" id="KW-0804">Transcription</keyword>
<keyword evidence="1" id="KW-0805">Transcription regulation</keyword>